<proteinExistence type="predicted"/>
<sequence>MEGLPGLLRTGHPDSQRVGSGFIRPYIVLTATSVGGSSFLIAAGRPTNDGSPTLRDAKAVPSRNSNMSFAVTGELLTELILDTSRPAGSSHRGTDHTERASAKPRNGSFCVPRSETAPDNPPSVPILQASAVHSVASRPVVPHVNEEKIITDLHGSPGCPPSSNAAAHPSNRVEVDTWRSINRSINPSIVTVIVGNARNTSLCKLKFAAGTNAYAAAHPSAKVAFRGKKGDEMTFFQYPSESEGPPCFELTRRMIPSSRLDQRPLSHCGRLIIHSTGPVPRGGGSSCLGIRQRVPDLCLSAQSIVGSSAQPTAVPRLLRGPKVPNRPGTEEKYWFKHICVL</sequence>
<feature type="region of interest" description="Disordered" evidence="1">
    <location>
        <begin position="84"/>
        <end position="122"/>
    </location>
</feature>
<organism evidence="2 3">
    <name type="scientific">Blyttiomyces helicus</name>
    <dbReference type="NCBI Taxonomy" id="388810"/>
    <lineage>
        <taxon>Eukaryota</taxon>
        <taxon>Fungi</taxon>
        <taxon>Fungi incertae sedis</taxon>
        <taxon>Chytridiomycota</taxon>
        <taxon>Chytridiomycota incertae sedis</taxon>
        <taxon>Chytridiomycetes</taxon>
        <taxon>Chytridiomycetes incertae sedis</taxon>
        <taxon>Blyttiomyces</taxon>
    </lineage>
</organism>
<dbReference type="AlphaFoldDB" id="A0A4P9WKZ7"/>
<evidence type="ECO:0000313" key="2">
    <source>
        <dbReference type="EMBL" id="RKO92258.1"/>
    </source>
</evidence>
<keyword evidence="3" id="KW-1185">Reference proteome</keyword>
<reference evidence="3" key="1">
    <citation type="journal article" date="2018" name="Nat. Microbiol.">
        <title>Leveraging single-cell genomics to expand the fungal tree of life.</title>
        <authorList>
            <person name="Ahrendt S.R."/>
            <person name="Quandt C.A."/>
            <person name="Ciobanu D."/>
            <person name="Clum A."/>
            <person name="Salamov A."/>
            <person name="Andreopoulos B."/>
            <person name="Cheng J.F."/>
            <person name="Woyke T."/>
            <person name="Pelin A."/>
            <person name="Henrissat B."/>
            <person name="Reynolds N.K."/>
            <person name="Benny G.L."/>
            <person name="Smith M.E."/>
            <person name="James T.Y."/>
            <person name="Grigoriev I.V."/>
        </authorList>
    </citation>
    <scope>NUCLEOTIDE SEQUENCE [LARGE SCALE GENOMIC DNA]</scope>
</reference>
<protein>
    <submittedName>
        <fullName evidence="2">Uncharacterized protein</fullName>
    </submittedName>
</protein>
<feature type="compositionally biased region" description="Basic and acidic residues" evidence="1">
    <location>
        <begin position="92"/>
        <end position="101"/>
    </location>
</feature>
<evidence type="ECO:0000313" key="3">
    <source>
        <dbReference type="Proteomes" id="UP000269721"/>
    </source>
</evidence>
<evidence type="ECO:0000256" key="1">
    <source>
        <dbReference type="SAM" id="MobiDB-lite"/>
    </source>
</evidence>
<gene>
    <name evidence="2" type="ORF">BDK51DRAFT_39949</name>
</gene>
<dbReference type="EMBL" id="KZ994714">
    <property type="protein sequence ID" value="RKO92258.1"/>
    <property type="molecule type" value="Genomic_DNA"/>
</dbReference>
<accession>A0A4P9WKZ7</accession>
<dbReference type="Proteomes" id="UP000269721">
    <property type="component" value="Unassembled WGS sequence"/>
</dbReference>
<name>A0A4P9WKZ7_9FUNG</name>